<sequence>MSKVKHKIHYSKLKLARIRAGISQQELSDRSGVPVKSIGNLEQLRRDINRCRVDIVFRLAQALDCSMEDLLDLEKVSYKKG</sequence>
<dbReference type="GO" id="GO:0003677">
    <property type="term" value="F:DNA binding"/>
    <property type="evidence" value="ECO:0007669"/>
    <property type="project" value="InterPro"/>
</dbReference>
<name>A0A8S5S553_9CAUD</name>
<dbReference type="EMBL" id="BK032533">
    <property type="protein sequence ID" value="DAF46165.1"/>
    <property type="molecule type" value="Genomic_DNA"/>
</dbReference>
<dbReference type="SUPFAM" id="SSF47413">
    <property type="entry name" value="lambda repressor-like DNA-binding domains"/>
    <property type="match status" value="1"/>
</dbReference>
<organism evidence="2">
    <name type="scientific">Caudovirales sp. ctaix4</name>
    <dbReference type="NCBI Taxonomy" id="2827635"/>
    <lineage>
        <taxon>Viruses</taxon>
        <taxon>Duplodnaviria</taxon>
        <taxon>Heunggongvirae</taxon>
        <taxon>Uroviricota</taxon>
        <taxon>Caudoviricetes</taxon>
    </lineage>
</organism>
<feature type="domain" description="HTH cro/C1-type" evidence="1">
    <location>
        <begin position="13"/>
        <end position="70"/>
    </location>
</feature>
<dbReference type="InterPro" id="IPR001387">
    <property type="entry name" value="Cro/C1-type_HTH"/>
</dbReference>
<dbReference type="InterPro" id="IPR010982">
    <property type="entry name" value="Lambda_DNA-bd_dom_sf"/>
</dbReference>
<evidence type="ECO:0000313" key="2">
    <source>
        <dbReference type="EMBL" id="DAF46165.1"/>
    </source>
</evidence>
<proteinExistence type="predicted"/>
<protein>
    <submittedName>
        <fullName evidence="2">Helix-turn-helix domain protein</fullName>
    </submittedName>
</protein>
<dbReference type="PROSITE" id="PS50943">
    <property type="entry name" value="HTH_CROC1"/>
    <property type="match status" value="1"/>
</dbReference>
<evidence type="ECO:0000259" key="1">
    <source>
        <dbReference type="PROSITE" id="PS50943"/>
    </source>
</evidence>
<dbReference type="Pfam" id="PF01381">
    <property type="entry name" value="HTH_3"/>
    <property type="match status" value="1"/>
</dbReference>
<dbReference type="SMART" id="SM00530">
    <property type="entry name" value="HTH_XRE"/>
    <property type="match status" value="1"/>
</dbReference>
<dbReference type="Gene3D" id="1.10.260.40">
    <property type="entry name" value="lambda repressor-like DNA-binding domains"/>
    <property type="match status" value="1"/>
</dbReference>
<accession>A0A8S5S553</accession>
<dbReference type="CDD" id="cd00093">
    <property type="entry name" value="HTH_XRE"/>
    <property type="match status" value="1"/>
</dbReference>
<reference evidence="2" key="1">
    <citation type="journal article" date="2021" name="Proc. Natl. Acad. Sci. U.S.A.">
        <title>A Catalog of Tens of Thousands of Viruses from Human Metagenomes Reveals Hidden Associations with Chronic Diseases.</title>
        <authorList>
            <person name="Tisza M.J."/>
            <person name="Buck C.B."/>
        </authorList>
    </citation>
    <scope>NUCLEOTIDE SEQUENCE</scope>
    <source>
        <strain evidence="2">Ctaix4</strain>
    </source>
</reference>